<dbReference type="EMBL" id="BPLR01013045">
    <property type="protein sequence ID" value="GIY58274.1"/>
    <property type="molecule type" value="Genomic_DNA"/>
</dbReference>
<accession>A0AAV4UKM7</accession>
<protein>
    <submittedName>
        <fullName evidence="2">Uncharacterized protein</fullName>
    </submittedName>
</protein>
<feature type="transmembrane region" description="Helical" evidence="1">
    <location>
        <begin position="28"/>
        <end position="46"/>
    </location>
</feature>
<name>A0AAV4UKM7_CAEEX</name>
<evidence type="ECO:0000256" key="1">
    <source>
        <dbReference type="SAM" id="Phobius"/>
    </source>
</evidence>
<proteinExistence type="predicted"/>
<evidence type="ECO:0000313" key="2">
    <source>
        <dbReference type="EMBL" id="GIY58274.1"/>
    </source>
</evidence>
<reference evidence="2 3" key="1">
    <citation type="submission" date="2021-06" db="EMBL/GenBank/DDBJ databases">
        <title>Caerostris extrusa draft genome.</title>
        <authorList>
            <person name="Kono N."/>
            <person name="Arakawa K."/>
        </authorList>
    </citation>
    <scope>NUCLEOTIDE SEQUENCE [LARGE SCALE GENOMIC DNA]</scope>
</reference>
<dbReference type="AlphaFoldDB" id="A0AAV4UKM7"/>
<evidence type="ECO:0000313" key="3">
    <source>
        <dbReference type="Proteomes" id="UP001054945"/>
    </source>
</evidence>
<keyword evidence="1" id="KW-1133">Transmembrane helix</keyword>
<organism evidence="2 3">
    <name type="scientific">Caerostris extrusa</name>
    <name type="common">Bark spider</name>
    <name type="synonym">Caerostris bankana</name>
    <dbReference type="NCBI Taxonomy" id="172846"/>
    <lineage>
        <taxon>Eukaryota</taxon>
        <taxon>Metazoa</taxon>
        <taxon>Ecdysozoa</taxon>
        <taxon>Arthropoda</taxon>
        <taxon>Chelicerata</taxon>
        <taxon>Arachnida</taxon>
        <taxon>Araneae</taxon>
        <taxon>Araneomorphae</taxon>
        <taxon>Entelegynae</taxon>
        <taxon>Araneoidea</taxon>
        <taxon>Araneidae</taxon>
        <taxon>Caerostris</taxon>
    </lineage>
</organism>
<keyword evidence="1" id="KW-0812">Transmembrane</keyword>
<gene>
    <name evidence="2" type="ORF">CEXT_158591</name>
</gene>
<dbReference type="Proteomes" id="UP001054945">
    <property type="component" value="Unassembled WGS sequence"/>
</dbReference>
<comment type="caution">
    <text evidence="2">The sequence shown here is derived from an EMBL/GenBank/DDBJ whole genome shotgun (WGS) entry which is preliminary data.</text>
</comment>
<keyword evidence="1" id="KW-0472">Membrane</keyword>
<feature type="transmembrane region" description="Helical" evidence="1">
    <location>
        <begin position="52"/>
        <end position="69"/>
    </location>
</feature>
<sequence length="117" mass="13712">MALLAKLSFITNISREKKRWMKKKRNRIPFIYLFCLFPVLTVRLFYRERADRYVFIYSSLLFVFVHSVNKRSAIKVLDAPSPPPNPIYPVYVLCLSGARNSVDYSRTSPSHVKRIAL</sequence>
<keyword evidence="3" id="KW-1185">Reference proteome</keyword>